<dbReference type="RefSeq" id="XP_009492460.1">
    <property type="nucleotide sequence ID" value="XM_009494185.1"/>
</dbReference>
<dbReference type="STRING" id="691883.A0A058ZEG1"/>
<reference evidence="3" key="1">
    <citation type="submission" date="2013-04" db="EMBL/GenBank/DDBJ databases">
        <title>The Genome Sequence of Fonticula alba ATCC 38817.</title>
        <authorList>
            <consortium name="The Broad Institute Genomics Platform"/>
            <person name="Russ C."/>
            <person name="Cuomo C."/>
            <person name="Burger G."/>
            <person name="Gray M.W."/>
            <person name="Holland P.W.H."/>
            <person name="King N."/>
            <person name="Lang F.B.F."/>
            <person name="Roger A.J."/>
            <person name="Ruiz-Trillo I."/>
            <person name="Brown M."/>
            <person name="Walker B."/>
            <person name="Young S."/>
            <person name="Zeng Q."/>
            <person name="Gargeya S."/>
            <person name="Fitzgerald M."/>
            <person name="Haas B."/>
            <person name="Abouelleil A."/>
            <person name="Allen A.W."/>
            <person name="Alvarado L."/>
            <person name="Arachchi H.M."/>
            <person name="Berlin A.M."/>
            <person name="Chapman S.B."/>
            <person name="Gainer-Dewar J."/>
            <person name="Goldberg J."/>
            <person name="Griggs A."/>
            <person name="Gujja S."/>
            <person name="Hansen M."/>
            <person name="Howarth C."/>
            <person name="Imamovic A."/>
            <person name="Ireland A."/>
            <person name="Larimer J."/>
            <person name="McCowan C."/>
            <person name="Murphy C."/>
            <person name="Pearson M."/>
            <person name="Poon T.W."/>
            <person name="Priest M."/>
            <person name="Roberts A."/>
            <person name="Saif S."/>
            <person name="Shea T."/>
            <person name="Sisk P."/>
            <person name="Sykes S."/>
            <person name="Wortman J."/>
            <person name="Nusbaum C."/>
            <person name="Birren B."/>
        </authorList>
    </citation>
    <scope>NUCLEOTIDE SEQUENCE [LARGE SCALE GENOMIC DNA]</scope>
    <source>
        <strain evidence="3">ATCC 38817</strain>
    </source>
</reference>
<evidence type="ECO:0000313" key="4">
    <source>
        <dbReference type="Proteomes" id="UP000030693"/>
    </source>
</evidence>
<dbReference type="GeneID" id="20525062"/>
<dbReference type="Proteomes" id="UP000030693">
    <property type="component" value="Unassembled WGS sequence"/>
</dbReference>
<dbReference type="InterPro" id="IPR007257">
    <property type="entry name" value="GINS_Psf2"/>
</dbReference>
<proteinExistence type="predicted"/>
<accession>A0A058ZEG1</accession>
<keyword evidence="4" id="KW-1185">Reference proteome</keyword>
<dbReference type="OrthoDB" id="1938138at2759"/>
<evidence type="ECO:0000256" key="1">
    <source>
        <dbReference type="SAM" id="MobiDB-lite"/>
    </source>
</evidence>
<dbReference type="CDD" id="cd21694">
    <property type="entry name" value="GINS_B_Psf2"/>
    <property type="match status" value="1"/>
</dbReference>
<organism evidence="3">
    <name type="scientific">Fonticula alba</name>
    <name type="common">Slime mold</name>
    <dbReference type="NCBI Taxonomy" id="691883"/>
    <lineage>
        <taxon>Eukaryota</taxon>
        <taxon>Rotosphaerida</taxon>
        <taxon>Fonticulaceae</taxon>
        <taxon>Fonticula</taxon>
    </lineage>
</organism>
<dbReference type="CDD" id="cd11712">
    <property type="entry name" value="GINS_A_psf2"/>
    <property type="match status" value="1"/>
</dbReference>
<dbReference type="SUPFAM" id="SSF160059">
    <property type="entry name" value="PriA/YqbF domain"/>
    <property type="match status" value="1"/>
</dbReference>
<dbReference type="SUPFAM" id="SSF158573">
    <property type="entry name" value="GINS helical bundle-like"/>
    <property type="match status" value="1"/>
</dbReference>
<feature type="region of interest" description="Disordered" evidence="1">
    <location>
        <begin position="1"/>
        <end position="24"/>
    </location>
</feature>
<dbReference type="GO" id="GO:0000727">
    <property type="term" value="P:double-strand break repair via break-induced replication"/>
    <property type="evidence" value="ECO:0007669"/>
    <property type="project" value="TreeGrafter"/>
</dbReference>
<feature type="domain" description="DNA replication complex GINS protein PSF2 N-terminal" evidence="2">
    <location>
        <begin position="70"/>
        <end position="100"/>
    </location>
</feature>
<gene>
    <name evidence="3" type="ORF">H696_00337</name>
</gene>
<dbReference type="PANTHER" id="PTHR12772">
    <property type="entry name" value="DNA REPLICATION COMPLEX GINS PROTEIN PSF2"/>
    <property type="match status" value="1"/>
</dbReference>
<dbReference type="EMBL" id="KB932201">
    <property type="protein sequence ID" value="KCV72759.1"/>
    <property type="molecule type" value="Genomic_DNA"/>
</dbReference>
<feature type="domain" description="DNA replication complex GINS protein PSF2 N-terminal" evidence="2">
    <location>
        <begin position="25"/>
        <end position="57"/>
    </location>
</feature>
<evidence type="ECO:0000313" key="3">
    <source>
        <dbReference type="EMBL" id="KCV72759.1"/>
    </source>
</evidence>
<dbReference type="Pfam" id="PF25005">
    <property type="entry name" value="PSF2_N"/>
    <property type="match status" value="2"/>
</dbReference>
<name>A0A058ZEG1_FONAL</name>
<sequence length="146" mass="15796">MADTSGGGLAPAPVPSGASLSPPSNSELDFCAENEFVTIVPAVRLPRMNLVTLTLMPSPATSCLGFDNQQGTIGPLHPQRETLVPLWLALMLKRAGRARIRPPEWLTEDALRLYLKAEIASSAFSPLPFRYLEISQLILQAAPDDM</sequence>
<dbReference type="GO" id="GO:0006260">
    <property type="term" value="P:DNA replication"/>
    <property type="evidence" value="ECO:0007669"/>
    <property type="project" value="InterPro"/>
</dbReference>
<dbReference type="eggNOG" id="KOG4071">
    <property type="taxonomic scope" value="Eukaryota"/>
</dbReference>
<dbReference type="GO" id="GO:0000811">
    <property type="term" value="C:GINS complex"/>
    <property type="evidence" value="ECO:0007669"/>
    <property type="project" value="TreeGrafter"/>
</dbReference>
<dbReference type="Gene3D" id="3.40.5.50">
    <property type="match status" value="1"/>
</dbReference>
<dbReference type="PANTHER" id="PTHR12772:SF0">
    <property type="entry name" value="DNA REPLICATION COMPLEX GINS PROTEIN PSF2"/>
    <property type="match status" value="1"/>
</dbReference>
<dbReference type="Gene3D" id="1.20.58.1020">
    <property type="match status" value="1"/>
</dbReference>
<dbReference type="InterPro" id="IPR056784">
    <property type="entry name" value="PSF2_N"/>
</dbReference>
<dbReference type="AlphaFoldDB" id="A0A058ZEG1"/>
<evidence type="ECO:0000259" key="2">
    <source>
        <dbReference type="Pfam" id="PF25005"/>
    </source>
</evidence>
<dbReference type="InterPro" id="IPR036224">
    <property type="entry name" value="GINS_bundle-like_dom_sf"/>
</dbReference>
<protein>
    <recommendedName>
        <fullName evidence="2">DNA replication complex GINS protein PSF2 N-terminal domain-containing protein</fullName>
    </recommendedName>
</protein>